<accession>A0ABV8RB44</accession>
<keyword evidence="3" id="KW-1185">Reference proteome</keyword>
<proteinExistence type="predicted"/>
<organism evidence="2 3">
    <name type="scientific">Polaribacter marinivivus</name>
    <dbReference type="NCBI Taxonomy" id="1524260"/>
    <lineage>
        <taxon>Bacteria</taxon>
        <taxon>Pseudomonadati</taxon>
        <taxon>Bacteroidota</taxon>
        <taxon>Flavobacteriia</taxon>
        <taxon>Flavobacteriales</taxon>
        <taxon>Flavobacteriaceae</taxon>
    </lineage>
</organism>
<evidence type="ECO:0000313" key="2">
    <source>
        <dbReference type="EMBL" id="MFC4269478.1"/>
    </source>
</evidence>
<evidence type="ECO:0000313" key="3">
    <source>
        <dbReference type="Proteomes" id="UP001595826"/>
    </source>
</evidence>
<comment type="caution">
    <text evidence="2">The sequence shown here is derived from an EMBL/GenBank/DDBJ whole genome shotgun (WGS) entry which is preliminary data.</text>
</comment>
<keyword evidence="1" id="KW-1133">Transmembrane helix</keyword>
<keyword evidence="1" id="KW-0812">Transmembrane</keyword>
<feature type="transmembrane region" description="Helical" evidence="1">
    <location>
        <begin position="34"/>
        <end position="53"/>
    </location>
</feature>
<evidence type="ECO:0000256" key="1">
    <source>
        <dbReference type="SAM" id="Phobius"/>
    </source>
</evidence>
<dbReference type="RefSeq" id="WP_377410601.1">
    <property type="nucleotide sequence ID" value="NZ_JBHSCY010000002.1"/>
</dbReference>
<gene>
    <name evidence="2" type="ORF">ACFOWD_11215</name>
</gene>
<reference evidence="3" key="1">
    <citation type="journal article" date="2019" name="Int. J. Syst. Evol. Microbiol.">
        <title>The Global Catalogue of Microorganisms (GCM) 10K type strain sequencing project: providing services to taxonomists for standard genome sequencing and annotation.</title>
        <authorList>
            <consortium name="The Broad Institute Genomics Platform"/>
            <consortium name="The Broad Institute Genome Sequencing Center for Infectious Disease"/>
            <person name="Wu L."/>
            <person name="Ma J."/>
        </authorList>
    </citation>
    <scope>NUCLEOTIDE SEQUENCE [LARGE SCALE GENOMIC DNA]</scope>
    <source>
        <strain evidence="3">CECT 8655</strain>
    </source>
</reference>
<keyword evidence="1" id="KW-0472">Membrane</keyword>
<sequence>MIVTPLMIIFLIIVFILVWFFIKSIDDQRKWLNIIITIVLTPVVYFYIFYPLLNIFSSYHHQKYFNATQWLEKPNLRYEMSNYIIDEKLFIGKTKEEIESKLGKSEWFGWDDTLKANSEQIWNYNLGFKPGAFNNNQECLELIFKENRVIGCKQYQLEKTYD</sequence>
<name>A0ABV8RB44_9FLAO</name>
<dbReference type="Proteomes" id="UP001595826">
    <property type="component" value="Unassembled WGS sequence"/>
</dbReference>
<dbReference type="EMBL" id="JBHSCY010000002">
    <property type="protein sequence ID" value="MFC4269478.1"/>
    <property type="molecule type" value="Genomic_DNA"/>
</dbReference>
<feature type="transmembrane region" description="Helical" evidence="1">
    <location>
        <begin position="6"/>
        <end position="22"/>
    </location>
</feature>
<protein>
    <submittedName>
        <fullName evidence="2">Uncharacterized protein</fullName>
    </submittedName>
</protein>